<accession>D1QSK4</accession>
<proteinExistence type="predicted"/>
<dbReference type="EMBL" id="ACUZ02000034">
    <property type="protein sequence ID" value="EFB31685.1"/>
    <property type="molecule type" value="Genomic_DNA"/>
</dbReference>
<dbReference type="STRING" id="649760.HMPREF0971_01963"/>
<comment type="caution">
    <text evidence="1">The sequence shown here is derived from an EMBL/GenBank/DDBJ whole genome shotgun (WGS) entry which is preliminary data.</text>
</comment>
<name>D1QSK4_9BACT</name>
<evidence type="ECO:0000313" key="1">
    <source>
        <dbReference type="EMBL" id="EFB31685.1"/>
    </source>
</evidence>
<dbReference type="AlphaFoldDB" id="D1QSK4"/>
<reference evidence="1 2" key="1">
    <citation type="submission" date="2009-11" db="EMBL/GenBank/DDBJ databases">
        <authorList>
            <person name="Weinstock G."/>
            <person name="Sodergren E."/>
            <person name="Clifton S."/>
            <person name="Fulton L."/>
            <person name="Fulton B."/>
            <person name="Courtney L."/>
            <person name="Fronick C."/>
            <person name="Harrison M."/>
            <person name="Strong C."/>
            <person name="Farmer C."/>
            <person name="Delahaunty K."/>
            <person name="Markovic C."/>
            <person name="Hall O."/>
            <person name="Minx P."/>
            <person name="Tomlinson C."/>
            <person name="Mitreva M."/>
            <person name="Nelson J."/>
            <person name="Hou S."/>
            <person name="Wollam A."/>
            <person name="Pepin K.H."/>
            <person name="Johnson M."/>
            <person name="Bhonagiri V."/>
            <person name="Nash W.E."/>
            <person name="Warren W."/>
            <person name="Chinwalla A."/>
            <person name="Mardis E.R."/>
            <person name="Wilson R.K."/>
        </authorList>
    </citation>
    <scope>NUCLEOTIDE SEQUENCE [LARGE SCALE GENOMIC DNA]</scope>
    <source>
        <strain evidence="1 2">F0302</strain>
    </source>
</reference>
<organism evidence="1 2">
    <name type="scientific">Segatella oris F0302</name>
    <dbReference type="NCBI Taxonomy" id="649760"/>
    <lineage>
        <taxon>Bacteria</taxon>
        <taxon>Pseudomonadati</taxon>
        <taxon>Bacteroidota</taxon>
        <taxon>Bacteroidia</taxon>
        <taxon>Bacteroidales</taxon>
        <taxon>Prevotellaceae</taxon>
        <taxon>Segatella</taxon>
    </lineage>
</organism>
<protein>
    <submittedName>
        <fullName evidence="1">Uncharacterized protein</fullName>
    </submittedName>
</protein>
<sequence>MKTARIWSESVFRFEYAKHLRAIVKGIDKKPPSTPPRREGITSTIYQYFILCRQPLSFHASSHIPNYTFHTFHIQLFS</sequence>
<gene>
    <name evidence="1" type="ORF">HMPREF0971_01963</name>
</gene>
<dbReference type="Proteomes" id="UP000004079">
    <property type="component" value="Unassembled WGS sequence"/>
</dbReference>
<evidence type="ECO:0000313" key="2">
    <source>
        <dbReference type="Proteomes" id="UP000004079"/>
    </source>
</evidence>
<dbReference type="HOGENOM" id="CLU_2619098_0_0_10"/>